<gene>
    <name evidence="2" type="ORF">HUJ06_011222</name>
</gene>
<sequence>MKDELLKLCLEDVRNKAYYADDVLDEFLYEEKYRIGMSGQVSSNFLSFSLNENQILGRHEIAPFITEINEELVSIEKELKSHYFDGLAESRGHKMLLRLQSISSTSTRQHTGSSVDESDVLGRQEDVNHIKGM</sequence>
<organism evidence="2 3">
    <name type="scientific">Nelumbo nucifera</name>
    <name type="common">Sacred lotus</name>
    <dbReference type="NCBI Taxonomy" id="4432"/>
    <lineage>
        <taxon>Eukaryota</taxon>
        <taxon>Viridiplantae</taxon>
        <taxon>Streptophyta</taxon>
        <taxon>Embryophyta</taxon>
        <taxon>Tracheophyta</taxon>
        <taxon>Spermatophyta</taxon>
        <taxon>Magnoliopsida</taxon>
        <taxon>Proteales</taxon>
        <taxon>Nelumbonaceae</taxon>
        <taxon>Nelumbo</taxon>
    </lineage>
</organism>
<feature type="compositionally biased region" description="Basic and acidic residues" evidence="1">
    <location>
        <begin position="120"/>
        <end position="133"/>
    </location>
</feature>
<proteinExistence type="predicted"/>
<accession>A0A822YLB4</accession>
<feature type="compositionally biased region" description="Polar residues" evidence="1">
    <location>
        <begin position="105"/>
        <end position="115"/>
    </location>
</feature>
<dbReference type="Proteomes" id="UP000607653">
    <property type="component" value="Unassembled WGS sequence"/>
</dbReference>
<feature type="region of interest" description="Disordered" evidence="1">
    <location>
        <begin position="105"/>
        <end position="133"/>
    </location>
</feature>
<dbReference type="Gene3D" id="1.20.5.4130">
    <property type="match status" value="1"/>
</dbReference>
<keyword evidence="3" id="KW-1185">Reference proteome</keyword>
<comment type="caution">
    <text evidence="2">The sequence shown here is derived from an EMBL/GenBank/DDBJ whole genome shotgun (WGS) entry which is preliminary data.</text>
</comment>
<evidence type="ECO:0000256" key="1">
    <source>
        <dbReference type="SAM" id="MobiDB-lite"/>
    </source>
</evidence>
<dbReference type="AlphaFoldDB" id="A0A822YLB4"/>
<evidence type="ECO:0000313" key="3">
    <source>
        <dbReference type="Proteomes" id="UP000607653"/>
    </source>
</evidence>
<reference evidence="2 3" key="1">
    <citation type="journal article" date="2020" name="Mol. Biol. Evol.">
        <title>Distinct Expression and Methylation Patterns for Genes with Different Fates following a Single Whole-Genome Duplication in Flowering Plants.</title>
        <authorList>
            <person name="Shi T."/>
            <person name="Rahmani R.S."/>
            <person name="Gugger P.F."/>
            <person name="Wang M."/>
            <person name="Li H."/>
            <person name="Zhang Y."/>
            <person name="Li Z."/>
            <person name="Wang Q."/>
            <person name="Van de Peer Y."/>
            <person name="Marchal K."/>
            <person name="Chen J."/>
        </authorList>
    </citation>
    <scope>NUCLEOTIDE SEQUENCE [LARGE SCALE GENOMIC DNA]</scope>
    <source>
        <tissue evidence="2">Leaf</tissue>
    </source>
</reference>
<evidence type="ECO:0000313" key="2">
    <source>
        <dbReference type="EMBL" id="DAD32371.1"/>
    </source>
</evidence>
<name>A0A822YLB4_NELNU</name>
<dbReference type="EMBL" id="DUZY01000003">
    <property type="protein sequence ID" value="DAD32371.1"/>
    <property type="molecule type" value="Genomic_DNA"/>
</dbReference>
<protein>
    <submittedName>
        <fullName evidence="2">Uncharacterized protein</fullName>
    </submittedName>
</protein>